<feature type="compositionally biased region" description="Polar residues" evidence="2">
    <location>
        <begin position="375"/>
        <end position="397"/>
    </location>
</feature>
<evidence type="ECO:0000259" key="3">
    <source>
        <dbReference type="SMART" id="SM00401"/>
    </source>
</evidence>
<dbReference type="Proteomes" id="UP000658997">
    <property type="component" value="Unassembled WGS sequence"/>
</dbReference>
<evidence type="ECO:0000313" key="5">
    <source>
        <dbReference type="Proteomes" id="UP000658997"/>
    </source>
</evidence>
<dbReference type="SUPFAM" id="SSF57716">
    <property type="entry name" value="Glucocorticoid receptor-like (DNA-binding domain)"/>
    <property type="match status" value="1"/>
</dbReference>
<dbReference type="GO" id="GO:0006355">
    <property type="term" value="P:regulation of DNA-templated transcription"/>
    <property type="evidence" value="ECO:0007669"/>
    <property type="project" value="InterPro"/>
</dbReference>
<comment type="caution">
    <text evidence="4">The sequence shown here is derived from an EMBL/GenBank/DDBJ whole genome shotgun (WGS) entry which is preliminary data.</text>
</comment>
<gene>
    <name evidence="4" type="ORF">UBRO2_03832</name>
</gene>
<feature type="region of interest" description="Disordered" evidence="2">
    <location>
        <begin position="520"/>
        <end position="627"/>
    </location>
</feature>
<name>A0A8H8QNT2_9BASI</name>
<feature type="coiled-coil region" evidence="1">
    <location>
        <begin position="150"/>
        <end position="184"/>
    </location>
</feature>
<dbReference type="InterPro" id="IPR000679">
    <property type="entry name" value="Znf_GATA"/>
</dbReference>
<feature type="compositionally biased region" description="Basic and acidic residues" evidence="2">
    <location>
        <begin position="308"/>
        <end position="332"/>
    </location>
</feature>
<dbReference type="EMBL" id="ULHB01000078">
    <property type="protein sequence ID" value="SYW80564.1"/>
    <property type="molecule type" value="Genomic_DNA"/>
</dbReference>
<dbReference type="Gene3D" id="3.30.50.10">
    <property type="entry name" value="Erythroid Transcription Factor GATA-1, subunit A"/>
    <property type="match status" value="1"/>
</dbReference>
<proteinExistence type="predicted"/>
<organism evidence="4 5">
    <name type="scientific">Ustilago bromivora</name>
    <dbReference type="NCBI Taxonomy" id="307758"/>
    <lineage>
        <taxon>Eukaryota</taxon>
        <taxon>Fungi</taxon>
        <taxon>Dikarya</taxon>
        <taxon>Basidiomycota</taxon>
        <taxon>Ustilaginomycotina</taxon>
        <taxon>Ustilaginomycetes</taxon>
        <taxon>Ustilaginales</taxon>
        <taxon>Ustilaginaceae</taxon>
        <taxon>Ustilago</taxon>
    </lineage>
</organism>
<dbReference type="GO" id="GO:0008270">
    <property type="term" value="F:zinc ion binding"/>
    <property type="evidence" value="ECO:0007669"/>
    <property type="project" value="InterPro"/>
</dbReference>
<evidence type="ECO:0000256" key="1">
    <source>
        <dbReference type="SAM" id="Coils"/>
    </source>
</evidence>
<feature type="region of interest" description="Disordered" evidence="2">
    <location>
        <begin position="218"/>
        <end position="253"/>
    </location>
</feature>
<dbReference type="AlphaFoldDB" id="A0A8H8QNT2"/>
<feature type="region of interest" description="Disordered" evidence="2">
    <location>
        <begin position="278"/>
        <end position="332"/>
    </location>
</feature>
<feature type="domain" description="GATA-type" evidence="3">
    <location>
        <begin position="481"/>
        <end position="533"/>
    </location>
</feature>
<dbReference type="SMART" id="SM00401">
    <property type="entry name" value="ZnF_GATA"/>
    <property type="match status" value="1"/>
</dbReference>
<feature type="compositionally biased region" description="Polar residues" evidence="2">
    <location>
        <begin position="573"/>
        <end position="600"/>
    </location>
</feature>
<reference evidence="4" key="1">
    <citation type="submission" date="2018-08" db="EMBL/GenBank/DDBJ databases">
        <authorList>
            <person name="Guldener U."/>
        </authorList>
    </citation>
    <scope>NUCLEOTIDE SEQUENCE</scope>
    <source>
        <strain evidence="4">UB2</strain>
    </source>
</reference>
<dbReference type="GO" id="GO:0043565">
    <property type="term" value="F:sequence-specific DNA binding"/>
    <property type="evidence" value="ECO:0007669"/>
    <property type="project" value="InterPro"/>
</dbReference>
<dbReference type="InterPro" id="IPR013088">
    <property type="entry name" value="Znf_NHR/GATA"/>
</dbReference>
<feature type="compositionally biased region" description="Low complexity" evidence="2">
    <location>
        <begin position="398"/>
        <end position="414"/>
    </location>
</feature>
<accession>A0A8H8QNT2</accession>
<feature type="compositionally biased region" description="Low complexity" evidence="2">
    <location>
        <begin position="540"/>
        <end position="566"/>
    </location>
</feature>
<protein>
    <recommendedName>
        <fullName evidence="3">GATA-type domain-containing protein</fullName>
    </recommendedName>
</protein>
<keyword evidence="5" id="KW-1185">Reference proteome</keyword>
<feature type="compositionally biased region" description="Polar residues" evidence="2">
    <location>
        <begin position="278"/>
        <end position="287"/>
    </location>
</feature>
<sequence>MLDVVVDLKTLSAYAFPTPHRTNSLATAAAAADATPFIVLVVIAAITTMEASNPLINSPHTGLGRHFNMPYVTRSKRSDSLQFDPTGGPCGLFDTARMQELNEEPTFIPTSLGEHLLERTYLDDVVRPLVRALVKARMTYGPHAEGAPESSQAYADLEKLRRELERSAQRARNAELERDDLARRLDLVGSSEVALHDRHDRQPVVQHIDLADQIAAPASSKAGTAPTIGLKRPRPSDVDSIRGGGYDQRSSVPASTGVSVNVAQGDGPASIIVATQGPSGAPFNSTSRPHHASGAEHMSPAMSYAHPGEPRHPPYPADMHHDPHDPEHRQMARMPHHPDAEYAYADERADRYGLPSGKAAHRHSLSRYSGAARSPPTSSSYLTSASERSSMPTLTNYPSTSSSSSYSAATPYSSVHPYDSHEMEEMERSRKLARLRPGEPIDHHHSLGHFGRPLGVPSLSNYVITPTSEVPSAYPIRKLAYTKNRTCSNCAAPHDAKFRRGPNGPGTLCDRCGSRWKKFKEQESASQRDSLGASGGPAGAAGAAHARLSSASASSQSPVEASSSSLAPPPPATTSRESNRNSDSSIPTLGSTEGSASNGNGKDISPRDGERQGGRERSASVDQLIDD</sequence>
<feature type="region of interest" description="Disordered" evidence="2">
    <location>
        <begin position="353"/>
        <end position="424"/>
    </location>
</feature>
<evidence type="ECO:0000313" key="4">
    <source>
        <dbReference type="EMBL" id="SYW80564.1"/>
    </source>
</evidence>
<keyword evidence="1" id="KW-0175">Coiled coil</keyword>
<feature type="compositionally biased region" description="Basic and acidic residues" evidence="2">
    <location>
        <begin position="604"/>
        <end position="619"/>
    </location>
</feature>
<evidence type="ECO:0000256" key="2">
    <source>
        <dbReference type="SAM" id="MobiDB-lite"/>
    </source>
</evidence>